<dbReference type="EMBL" id="QUSL01000020">
    <property type="protein sequence ID" value="RGD83800.1"/>
    <property type="molecule type" value="Genomic_DNA"/>
</dbReference>
<dbReference type="GeneID" id="78228964"/>
<dbReference type="RefSeq" id="WP_008787740.1">
    <property type="nucleotide sequence ID" value="NZ_QUSL01000020.1"/>
</dbReference>
<accession>A0A3E3EBI2</accession>
<feature type="compositionally biased region" description="Basic and acidic residues" evidence="1">
    <location>
        <begin position="140"/>
        <end position="150"/>
    </location>
</feature>
<protein>
    <submittedName>
        <fullName evidence="2">DUF3801 domain-containing protein</fullName>
    </submittedName>
</protein>
<feature type="compositionally biased region" description="Basic and acidic residues" evidence="1">
    <location>
        <begin position="213"/>
        <end position="235"/>
    </location>
</feature>
<evidence type="ECO:0000313" key="3">
    <source>
        <dbReference type="Proteomes" id="UP000261032"/>
    </source>
</evidence>
<evidence type="ECO:0000256" key="1">
    <source>
        <dbReference type="SAM" id="MobiDB-lite"/>
    </source>
</evidence>
<dbReference type="Pfam" id="PF12687">
    <property type="entry name" value="DUF3801"/>
    <property type="match status" value="1"/>
</dbReference>
<feature type="compositionally biased region" description="Polar residues" evidence="1">
    <location>
        <begin position="173"/>
        <end position="185"/>
    </location>
</feature>
<comment type="caution">
    <text evidence="2">The sequence shown here is derived from an EMBL/GenBank/DDBJ whole genome shotgun (WGS) entry which is preliminary data.</text>
</comment>
<sequence length="257" mass="28923">MNTGGEAADQVIKMGLNGAEVALRITGAAAKEVATMLYAILKDNKKSKGRTRLENLIKTGRPLTIFTVKASDYDQFKIEAKKYGILYSGIRDSKMSNDGMVDIIVKQEDASRINRIVERFKFADVCQSEAQIKSDIERTREAKKNKEIPDRNQPMKSENEKVMEEVFAKPLQKETNASNPNLAKTTKSRQSEPLSKKVVGEPVKLPKPSVKSQLKEIKTEQDKKATHPVKEEKSKSHSSKAVNHKQPKTKKSKRKER</sequence>
<organism evidence="2 3">
    <name type="scientific">Thomasclavelia ramosa</name>
    <dbReference type="NCBI Taxonomy" id="1547"/>
    <lineage>
        <taxon>Bacteria</taxon>
        <taxon>Bacillati</taxon>
        <taxon>Bacillota</taxon>
        <taxon>Erysipelotrichia</taxon>
        <taxon>Erysipelotrichales</taxon>
        <taxon>Coprobacillaceae</taxon>
        <taxon>Thomasclavelia</taxon>
    </lineage>
</organism>
<feature type="region of interest" description="Disordered" evidence="1">
    <location>
        <begin position="170"/>
        <end position="257"/>
    </location>
</feature>
<dbReference type="Proteomes" id="UP000261032">
    <property type="component" value="Unassembled WGS sequence"/>
</dbReference>
<name>A0A3E3EBI2_9FIRM</name>
<dbReference type="AlphaFoldDB" id="A0A3E3EBI2"/>
<dbReference type="InterPro" id="IPR024234">
    <property type="entry name" value="DUF3801"/>
</dbReference>
<gene>
    <name evidence="2" type="ORF">DXB93_12265</name>
</gene>
<reference evidence="2 3" key="1">
    <citation type="submission" date="2018-08" db="EMBL/GenBank/DDBJ databases">
        <title>A genome reference for cultivated species of the human gut microbiota.</title>
        <authorList>
            <person name="Zou Y."/>
            <person name="Xue W."/>
            <person name="Luo G."/>
        </authorList>
    </citation>
    <scope>NUCLEOTIDE SEQUENCE [LARGE SCALE GENOMIC DNA]</scope>
    <source>
        <strain evidence="2 3">OM06-4</strain>
    </source>
</reference>
<feature type="compositionally biased region" description="Basic residues" evidence="1">
    <location>
        <begin position="236"/>
        <end position="257"/>
    </location>
</feature>
<feature type="region of interest" description="Disordered" evidence="1">
    <location>
        <begin position="140"/>
        <end position="159"/>
    </location>
</feature>
<proteinExistence type="predicted"/>
<evidence type="ECO:0000313" key="2">
    <source>
        <dbReference type="EMBL" id="RGD83800.1"/>
    </source>
</evidence>